<reference evidence="5 6" key="5">
    <citation type="journal article" date="2010" name="Appl. Environ. Microbiol.">
        <title>phrR-like gene praR of Azorhizobium caulinodans ORS571 is essential for symbiosis with Sesbania rostrata and is involved in expression of reb genes.</title>
        <authorList>
            <person name="Akiba N."/>
            <person name="Aono T."/>
            <person name="Toyazaki H."/>
            <person name="Sato S."/>
            <person name="Oyaizu H."/>
        </authorList>
    </citation>
    <scope>NUCLEOTIDE SEQUENCE [LARGE SCALE GENOMIC DNA]</scope>
    <source>
        <strain evidence="6">ATCC 43989 / DSM 5975 / JCM 20966 / LMG 6465 / NBRC 14845 / NCIMB 13405 / ORS 571</strain>
    </source>
</reference>
<accession>A8IG32</accession>
<evidence type="ECO:0000256" key="2">
    <source>
        <dbReference type="ARBA" id="ARBA00023125"/>
    </source>
</evidence>
<evidence type="ECO:0000313" key="5">
    <source>
        <dbReference type="EMBL" id="BAF86026.1"/>
    </source>
</evidence>
<evidence type="ECO:0000259" key="4">
    <source>
        <dbReference type="PROSITE" id="PS50995"/>
    </source>
</evidence>
<proteinExistence type="predicted"/>
<dbReference type="GO" id="GO:0003700">
    <property type="term" value="F:DNA-binding transcription factor activity"/>
    <property type="evidence" value="ECO:0007669"/>
    <property type="project" value="InterPro"/>
</dbReference>
<dbReference type="InterPro" id="IPR036388">
    <property type="entry name" value="WH-like_DNA-bd_sf"/>
</dbReference>
<organism evidence="5 6">
    <name type="scientific">Azorhizobium caulinodans (strain ATCC 43989 / DSM 5975 / JCM 20966 / LMG 6465 / NBRC 14845 / NCIMB 13405 / ORS 571)</name>
    <dbReference type="NCBI Taxonomy" id="438753"/>
    <lineage>
        <taxon>Bacteria</taxon>
        <taxon>Pseudomonadati</taxon>
        <taxon>Pseudomonadota</taxon>
        <taxon>Alphaproteobacteria</taxon>
        <taxon>Hyphomicrobiales</taxon>
        <taxon>Xanthobacteraceae</taxon>
        <taxon>Azorhizobium</taxon>
    </lineage>
</organism>
<reference evidence="5 6" key="1">
    <citation type="journal article" date="2007" name="Appl. Environ. Microbiol.">
        <title>Rhizobial factors required for stem nodule maturation and maintenance in Sesbania rostrata-Azorhizobium caulinodans ORS571 symbiosis.</title>
        <authorList>
            <person name="Suzuki S."/>
            <person name="Aono T."/>
            <person name="Lee KB."/>
            <person name="Suzuki T."/>
            <person name="Liu CT."/>
            <person name="Miwa H."/>
            <person name="Wakao S."/>
            <person name="Iki T."/>
            <person name="Oyaizu H."/>
        </authorList>
    </citation>
    <scope>NUCLEOTIDE SEQUENCE [LARGE SCALE GENOMIC DNA]</scope>
    <source>
        <strain evidence="6">ATCC 43989 / DSM 5975 / JCM 20966 / LMG 6465 / NBRC 14845 / NCIMB 13405 / ORS 571</strain>
    </source>
</reference>
<dbReference type="GO" id="GO:0003677">
    <property type="term" value="F:DNA binding"/>
    <property type="evidence" value="ECO:0007669"/>
    <property type="project" value="UniProtKB-KW"/>
</dbReference>
<dbReference type="EMBL" id="AP009384">
    <property type="protein sequence ID" value="BAF86026.1"/>
    <property type="molecule type" value="Genomic_DNA"/>
</dbReference>
<evidence type="ECO:0000256" key="1">
    <source>
        <dbReference type="ARBA" id="ARBA00023015"/>
    </source>
</evidence>
<sequence>MREPFCAISFRSAPDTRKIPRAGSIREQLHLCLTPCLLPYGGEGHFMESKSLKILEQDVSGQRSDEQTFGSDPLQRVTLGYLINLIARLLAQSLKARNGVEGILPGQYPIVLELLTKDGPTQRDLCDFVKIEQSTMANTLKRMERDGIIERRASLEDGRQATVHLTERGRKLAEVAVVNAFDVNRVALEPLDREAQVQLRTSLIAMAERLESDLAEHRGGRGHGA</sequence>
<keyword evidence="1" id="KW-0805">Transcription regulation</keyword>
<reference evidence="5 6" key="3">
    <citation type="journal article" date="2008" name="BMC Genomics">
        <title>The genome of the versatile nitrogen fixer Azorhizobium caulinodans ORS571.</title>
        <authorList>
            <person name="Lee KB."/>
            <person name="Backer P.D."/>
            <person name="Aono T."/>
            <person name="Liu CT."/>
            <person name="Suzuki S."/>
            <person name="Suzuki T."/>
            <person name="Kaneko T."/>
            <person name="Yamada M."/>
            <person name="Tabata S."/>
            <person name="Kupfer D.M."/>
            <person name="Najar F.Z."/>
            <person name="Wiley G.B."/>
            <person name="Roe B."/>
            <person name="Binnewies T.T."/>
            <person name="Ussery D.W."/>
            <person name="D'Haeze W."/>
            <person name="Herder J.D."/>
            <person name="Gevers D."/>
            <person name="Vereecke D."/>
            <person name="Holsters M."/>
            <person name="Oyaizu H."/>
        </authorList>
    </citation>
    <scope>NUCLEOTIDE SEQUENCE [LARGE SCALE GENOMIC DNA]</scope>
    <source>
        <strain evidence="6">ATCC 43989 / DSM 5975 / JCM 20966 / LMG 6465 / NBRC 14845 / NCIMB 13405 / ORS 571</strain>
    </source>
</reference>
<dbReference type="eggNOG" id="COG1846">
    <property type="taxonomic scope" value="Bacteria"/>
</dbReference>
<keyword evidence="3" id="KW-0804">Transcription</keyword>
<evidence type="ECO:0000313" key="6">
    <source>
        <dbReference type="Proteomes" id="UP000000270"/>
    </source>
</evidence>
<keyword evidence="6" id="KW-1185">Reference proteome</keyword>
<reference evidence="5 6" key="4">
    <citation type="journal article" date="2009" name="Appl. Environ. Microbiol.">
        <title>Comparative genome-wide transcriptional profiling of Azorhizobium caulinodans ORS571 grown under free-living and symbiotic conditions.</title>
        <authorList>
            <person name="Tsukada S."/>
            <person name="Aono T."/>
            <person name="Akiba N."/>
            <person name="Lee KB."/>
            <person name="Liu CT."/>
            <person name="Toyazaki H."/>
            <person name="Oyaizu H."/>
        </authorList>
    </citation>
    <scope>NUCLEOTIDE SEQUENCE [LARGE SCALE GENOMIC DNA]</scope>
    <source>
        <strain evidence="6">ATCC 43989 / DSM 5975 / JCM 20966 / LMG 6465 / NBRC 14845 / NCIMB 13405 / ORS 571</strain>
    </source>
</reference>
<gene>
    <name evidence="5" type="primary">marR</name>
    <name evidence="5" type="ordered locus">AZC_0028</name>
</gene>
<dbReference type="PANTHER" id="PTHR42756">
    <property type="entry name" value="TRANSCRIPTIONAL REGULATOR, MARR"/>
    <property type="match status" value="1"/>
</dbReference>
<reference evidence="6" key="2">
    <citation type="submission" date="2007-04" db="EMBL/GenBank/DDBJ databases">
        <title>Complete genome sequence of the nitrogen-fixing bacterium Azorhizobium caulinodans ORS571.</title>
        <authorList>
            <person name="Lee K.B."/>
            <person name="Backer P.D."/>
            <person name="Aono T."/>
            <person name="Liu C.T."/>
            <person name="Suzuki S."/>
            <person name="Suzuki T."/>
            <person name="Kaneko T."/>
            <person name="Yamada M."/>
            <person name="Tabata S."/>
            <person name="Kupfer D.M."/>
            <person name="Najar F.Z."/>
            <person name="Wiley G.B."/>
            <person name="Roe B."/>
            <person name="Binnewies T."/>
            <person name="Ussery D."/>
            <person name="Vereecke D."/>
            <person name="Gevers D."/>
            <person name="Holsters M."/>
            <person name="Oyaizu H."/>
        </authorList>
    </citation>
    <scope>NUCLEOTIDE SEQUENCE [LARGE SCALE GENOMIC DNA]</scope>
    <source>
        <strain evidence="6">ATCC 43989 / DSM 5975 / JCM 20966 / LMG 6465 / NBRC 14845 / NCIMB 13405 / ORS 571</strain>
    </source>
</reference>
<dbReference type="KEGG" id="azc:AZC_0028"/>
<feature type="domain" description="HTH marR-type" evidence="4">
    <location>
        <begin position="76"/>
        <end position="212"/>
    </location>
</feature>
<keyword evidence="2" id="KW-0238">DNA-binding</keyword>
<dbReference type="STRING" id="438753.AZC_0028"/>
<dbReference type="Gene3D" id="1.10.10.10">
    <property type="entry name" value="Winged helix-like DNA-binding domain superfamily/Winged helix DNA-binding domain"/>
    <property type="match status" value="1"/>
</dbReference>
<dbReference type="HOGENOM" id="CLU_1227869_0_0_5"/>
<name>A8IG32_AZOC5</name>
<dbReference type="PROSITE" id="PS50995">
    <property type="entry name" value="HTH_MARR_2"/>
    <property type="match status" value="1"/>
</dbReference>
<dbReference type="InterPro" id="IPR036390">
    <property type="entry name" value="WH_DNA-bd_sf"/>
</dbReference>
<reference evidence="5 6" key="6">
    <citation type="journal article" date="2011" name="Appl. Environ. Microbiol.">
        <title>Involvement of the azorhizobial chromosome partition gene (parA) in the onset of bacteroid differentiation during Sesbania rostrata stem nodule development.</title>
        <authorList>
            <person name="Liu CT."/>
            <person name="Lee KB."/>
            <person name="Wang YS."/>
            <person name="Peng MH."/>
            <person name="Lee KT."/>
            <person name="Suzuki S."/>
            <person name="Suzuki T."/>
            <person name="Oyaizu H."/>
        </authorList>
    </citation>
    <scope>NUCLEOTIDE SEQUENCE [LARGE SCALE GENOMIC DNA]</scope>
    <source>
        <strain evidence="6">ATCC 43989 / DSM 5975 / JCM 20966 / LMG 6465 / NBRC 14845 / NCIMB 13405 / ORS 571</strain>
    </source>
</reference>
<dbReference type="InterPro" id="IPR000835">
    <property type="entry name" value="HTH_MarR-typ"/>
</dbReference>
<evidence type="ECO:0000256" key="3">
    <source>
        <dbReference type="ARBA" id="ARBA00023163"/>
    </source>
</evidence>
<dbReference type="Proteomes" id="UP000000270">
    <property type="component" value="Chromosome"/>
</dbReference>
<dbReference type="PANTHER" id="PTHR42756:SF1">
    <property type="entry name" value="TRANSCRIPTIONAL REPRESSOR OF EMRAB OPERON"/>
    <property type="match status" value="1"/>
</dbReference>
<dbReference type="Pfam" id="PF12802">
    <property type="entry name" value="MarR_2"/>
    <property type="match status" value="1"/>
</dbReference>
<protein>
    <submittedName>
        <fullName evidence="5">Putative transcriptional regulator</fullName>
    </submittedName>
</protein>
<dbReference type="SUPFAM" id="SSF46785">
    <property type="entry name" value="Winged helix' DNA-binding domain"/>
    <property type="match status" value="1"/>
</dbReference>
<dbReference type="AlphaFoldDB" id="A8IG32"/>
<dbReference type="SMART" id="SM00347">
    <property type="entry name" value="HTH_MARR"/>
    <property type="match status" value="1"/>
</dbReference>